<accession>A0A2X4WEP0</accession>
<dbReference type="GO" id="GO:0009847">
    <property type="term" value="P:spore germination"/>
    <property type="evidence" value="ECO:0007669"/>
    <property type="project" value="InterPro"/>
</dbReference>
<dbReference type="NCBIfam" id="TIGR02887">
    <property type="entry name" value="spore_ger_x_C"/>
    <property type="match status" value="1"/>
</dbReference>
<dbReference type="STRING" id="1348624.GCA_001591545_02436"/>
<dbReference type="Gene3D" id="3.30.300.210">
    <property type="entry name" value="Nutrient germinant receptor protein C, domain 3"/>
    <property type="match status" value="1"/>
</dbReference>
<reference evidence="11 12" key="1">
    <citation type="submission" date="2018-06" db="EMBL/GenBank/DDBJ databases">
        <authorList>
            <consortium name="Pathogen Informatics"/>
            <person name="Doyle S."/>
        </authorList>
    </citation>
    <scope>NUCLEOTIDE SEQUENCE [LARGE SCALE GENOMIC DNA]</scope>
    <source>
        <strain evidence="11 12">NCTC4824</strain>
    </source>
</reference>
<keyword evidence="3" id="KW-0309">Germination</keyword>
<comment type="subcellular location">
    <subcellularLocation>
        <location evidence="1">Membrane</location>
        <topology evidence="1">Lipid-anchor</topology>
    </subcellularLocation>
</comment>
<evidence type="ECO:0000256" key="4">
    <source>
        <dbReference type="ARBA" id="ARBA00022729"/>
    </source>
</evidence>
<keyword evidence="4 8" id="KW-0732">Signal</keyword>
<evidence type="ECO:0000256" key="7">
    <source>
        <dbReference type="ARBA" id="ARBA00023288"/>
    </source>
</evidence>
<dbReference type="Pfam" id="PF05504">
    <property type="entry name" value="Spore_GerAC"/>
    <property type="match status" value="1"/>
</dbReference>
<feature type="signal peptide" evidence="8">
    <location>
        <begin position="1"/>
        <end position="21"/>
    </location>
</feature>
<evidence type="ECO:0000256" key="5">
    <source>
        <dbReference type="ARBA" id="ARBA00023136"/>
    </source>
</evidence>
<evidence type="ECO:0000259" key="9">
    <source>
        <dbReference type="Pfam" id="PF05504"/>
    </source>
</evidence>
<dbReference type="InterPro" id="IPR046953">
    <property type="entry name" value="Spore_GerAC-like_C"/>
</dbReference>
<organism evidence="11 12">
    <name type="scientific">Lederbergia lenta</name>
    <name type="common">Bacillus lentus</name>
    <dbReference type="NCBI Taxonomy" id="1467"/>
    <lineage>
        <taxon>Bacteria</taxon>
        <taxon>Bacillati</taxon>
        <taxon>Bacillota</taxon>
        <taxon>Bacilli</taxon>
        <taxon>Bacillales</taxon>
        <taxon>Bacillaceae</taxon>
        <taxon>Lederbergia</taxon>
    </lineage>
</organism>
<sequence>MKCRMLLLFLLLPLLTGCVQTKIIDEVNLATVAGIDYTEDDQLHLVTLSTHYTPDKEAVDDYFEVIMSKNDDTENQLNRQSSEPVLIGDLDIIVLGKKAAEEGVFPIIDTLQRNPAVGSRLFLVVSEGPMTELLKESYGTQGNATYISKLIEHNMKERDVPETNLHLFVSDFFQKRKGAYLPILKKLPGRHLEVSGLALFHDEKMVYTVPEKDMFYFKIFVDKHTDGNLPVKIDKEMAVVSNIKSHTMINADYNNLTFEIDFQLKGIIKQYTGKKLETEIIERIKDSMERKIEKESLRLLKEFQDMGIDPIGVERKFKQQNRNFDQEKWKDQYKDVTFKFKSVIQILESGTLE</sequence>
<name>A0A2X4WEP0_LEDLE</name>
<evidence type="ECO:0000256" key="2">
    <source>
        <dbReference type="ARBA" id="ARBA00007886"/>
    </source>
</evidence>
<keyword evidence="5" id="KW-0472">Membrane</keyword>
<dbReference type="InterPro" id="IPR057336">
    <property type="entry name" value="GerAC_N"/>
</dbReference>
<keyword evidence="12" id="KW-1185">Reference proteome</keyword>
<dbReference type="InterPro" id="IPR038501">
    <property type="entry name" value="Spore_GerAC_C_sf"/>
</dbReference>
<dbReference type="InterPro" id="IPR008844">
    <property type="entry name" value="Spore_GerAC-like"/>
</dbReference>
<evidence type="ECO:0000313" key="11">
    <source>
        <dbReference type="EMBL" id="SQI61651.1"/>
    </source>
</evidence>
<keyword evidence="6" id="KW-0564">Palmitate</keyword>
<dbReference type="Proteomes" id="UP000249134">
    <property type="component" value="Chromosome 1"/>
</dbReference>
<gene>
    <name evidence="11" type="ORF">NCTC4824_03341</name>
</gene>
<evidence type="ECO:0000256" key="1">
    <source>
        <dbReference type="ARBA" id="ARBA00004635"/>
    </source>
</evidence>
<evidence type="ECO:0000259" key="10">
    <source>
        <dbReference type="Pfam" id="PF25198"/>
    </source>
</evidence>
<evidence type="ECO:0000313" key="12">
    <source>
        <dbReference type="Proteomes" id="UP000249134"/>
    </source>
</evidence>
<dbReference type="EMBL" id="LS483476">
    <property type="protein sequence ID" value="SQI61651.1"/>
    <property type="molecule type" value="Genomic_DNA"/>
</dbReference>
<feature type="domain" description="Spore germination protein N-terminal" evidence="10">
    <location>
        <begin position="22"/>
        <end position="185"/>
    </location>
</feature>
<keyword evidence="7" id="KW-0449">Lipoprotein</keyword>
<dbReference type="RefSeq" id="WP_066142040.1">
    <property type="nucleotide sequence ID" value="NZ_JAMATI010000006.1"/>
</dbReference>
<protein>
    <submittedName>
        <fullName evidence="11">Spore germination protein</fullName>
    </submittedName>
</protein>
<evidence type="ECO:0000256" key="6">
    <source>
        <dbReference type="ARBA" id="ARBA00023139"/>
    </source>
</evidence>
<dbReference type="KEGG" id="blen:NCTC4824_03341"/>
<evidence type="ECO:0000256" key="3">
    <source>
        <dbReference type="ARBA" id="ARBA00022544"/>
    </source>
</evidence>
<feature type="chain" id="PRO_5015894254" evidence="8">
    <location>
        <begin position="22"/>
        <end position="353"/>
    </location>
</feature>
<dbReference type="AlphaFoldDB" id="A0A2X4WEP0"/>
<dbReference type="Pfam" id="PF25198">
    <property type="entry name" value="Spore_GerAC_N"/>
    <property type="match status" value="1"/>
</dbReference>
<dbReference type="PROSITE" id="PS51257">
    <property type="entry name" value="PROKAR_LIPOPROTEIN"/>
    <property type="match status" value="1"/>
</dbReference>
<feature type="domain" description="Spore germination GerAC-like C-terminal" evidence="9">
    <location>
        <begin position="195"/>
        <end position="350"/>
    </location>
</feature>
<dbReference type="GO" id="GO:0016020">
    <property type="term" value="C:membrane"/>
    <property type="evidence" value="ECO:0007669"/>
    <property type="project" value="UniProtKB-SubCell"/>
</dbReference>
<evidence type="ECO:0000256" key="8">
    <source>
        <dbReference type="SAM" id="SignalP"/>
    </source>
</evidence>
<dbReference type="PANTHER" id="PTHR35789">
    <property type="entry name" value="SPORE GERMINATION PROTEIN B3"/>
    <property type="match status" value="1"/>
</dbReference>
<dbReference type="PANTHER" id="PTHR35789:SF1">
    <property type="entry name" value="SPORE GERMINATION PROTEIN B3"/>
    <property type="match status" value="1"/>
</dbReference>
<proteinExistence type="inferred from homology"/>
<comment type="similarity">
    <text evidence="2">Belongs to the GerABKC lipoprotein family.</text>
</comment>